<evidence type="ECO:0000313" key="1">
    <source>
        <dbReference type="EMBL" id="CAD1832953.1"/>
    </source>
</evidence>
<dbReference type="EMBL" id="LR862150">
    <property type="protein sequence ID" value="CAD1832953.1"/>
    <property type="molecule type" value="Genomic_DNA"/>
</dbReference>
<accession>A0A6V7PQJ7</accession>
<protein>
    <submittedName>
        <fullName evidence="1">Uncharacterized protein</fullName>
    </submittedName>
</protein>
<reference evidence="1" key="1">
    <citation type="submission" date="2020-07" db="EMBL/GenBank/DDBJ databases">
        <authorList>
            <person name="Lin J."/>
        </authorList>
    </citation>
    <scope>NUCLEOTIDE SEQUENCE</scope>
</reference>
<name>A0A6V7PQJ7_ANACO</name>
<proteinExistence type="predicted"/>
<dbReference type="AlphaFoldDB" id="A0A6V7PQJ7"/>
<organism evidence="1">
    <name type="scientific">Ananas comosus var. bracteatus</name>
    <name type="common">red pineapple</name>
    <dbReference type="NCBI Taxonomy" id="296719"/>
    <lineage>
        <taxon>Eukaryota</taxon>
        <taxon>Viridiplantae</taxon>
        <taxon>Streptophyta</taxon>
        <taxon>Embryophyta</taxon>
        <taxon>Tracheophyta</taxon>
        <taxon>Spermatophyta</taxon>
        <taxon>Magnoliopsida</taxon>
        <taxon>Liliopsida</taxon>
        <taxon>Poales</taxon>
        <taxon>Bromeliaceae</taxon>
        <taxon>Bromelioideae</taxon>
        <taxon>Ananas</taxon>
    </lineage>
</organism>
<sequence>MKREEMTYLATIHEVDEEGLKEGSLLTEIEEVLKDFRAREPVPLWTNQSRSSLCEHRLSASLYAYGDRSLPAKDRSPRAELSGLSQIFDALADCAYGDRSLPPGIDP</sequence>
<gene>
    <name evidence="1" type="ORF">CB5_LOCUS16164</name>
</gene>